<reference evidence="9 10" key="1">
    <citation type="journal article" date="2017" name="Genome Announc.">
        <title>Draft Genome Sequence of Romboutsia maritimum sp. nov. Strain CCRI-22766(T), Isolated from Coastal Estuarine Mud.</title>
        <authorList>
            <person name="Maheux A.F."/>
            <person name="Boudreau D.K."/>
            <person name="Berube E."/>
            <person name="Boissinot M."/>
            <person name="Raymond F."/>
            <person name="Brodeur S."/>
            <person name="Corbeil J."/>
            <person name="Brightwell G."/>
            <person name="Broda D."/>
            <person name="Omar R.F."/>
            <person name="Bergeron M.G."/>
        </authorList>
    </citation>
    <scope>NUCLEOTIDE SEQUENCE [LARGE SCALE GENOMIC DNA]</scope>
    <source>
        <strain evidence="9 10">CCRI-22766</strain>
    </source>
</reference>
<dbReference type="GO" id="GO:0055085">
    <property type="term" value="P:transmembrane transport"/>
    <property type="evidence" value="ECO:0007669"/>
    <property type="project" value="InterPro"/>
</dbReference>
<feature type="transmembrane region" description="Helical" evidence="8">
    <location>
        <begin position="6"/>
        <end position="25"/>
    </location>
</feature>
<keyword evidence="5 8" id="KW-0812">Transmembrane</keyword>
<dbReference type="EMBL" id="NOJZ02000003">
    <property type="protein sequence ID" value="RDY24385.1"/>
    <property type="molecule type" value="Genomic_DNA"/>
</dbReference>
<evidence type="ECO:0000256" key="7">
    <source>
        <dbReference type="ARBA" id="ARBA00023136"/>
    </source>
</evidence>
<proteinExistence type="inferred from homology"/>
<dbReference type="Pfam" id="PF03547">
    <property type="entry name" value="Mem_trans"/>
    <property type="match status" value="1"/>
</dbReference>
<dbReference type="Proteomes" id="UP000243494">
    <property type="component" value="Unassembled WGS sequence"/>
</dbReference>
<dbReference type="InterPro" id="IPR004776">
    <property type="entry name" value="Mem_transp_PIN-like"/>
</dbReference>
<feature type="transmembrane region" description="Helical" evidence="8">
    <location>
        <begin position="127"/>
        <end position="148"/>
    </location>
</feature>
<comment type="subcellular location">
    <subcellularLocation>
        <location evidence="1">Cell membrane</location>
        <topology evidence="1">Multi-pass membrane protein</topology>
    </subcellularLocation>
</comment>
<dbReference type="PANTHER" id="PTHR36838">
    <property type="entry name" value="AUXIN EFFLUX CARRIER FAMILY PROTEIN"/>
    <property type="match status" value="1"/>
</dbReference>
<feature type="transmembrane region" description="Helical" evidence="8">
    <location>
        <begin position="283"/>
        <end position="306"/>
    </location>
</feature>
<keyword evidence="3" id="KW-0813">Transport</keyword>
<keyword evidence="10" id="KW-1185">Reference proteome</keyword>
<dbReference type="OrthoDB" id="9794315at2"/>
<evidence type="ECO:0000313" key="9">
    <source>
        <dbReference type="EMBL" id="RDY24385.1"/>
    </source>
</evidence>
<evidence type="ECO:0000256" key="3">
    <source>
        <dbReference type="ARBA" id="ARBA00022448"/>
    </source>
</evidence>
<evidence type="ECO:0000256" key="2">
    <source>
        <dbReference type="ARBA" id="ARBA00010145"/>
    </source>
</evidence>
<protein>
    <submittedName>
        <fullName evidence="9">AEC family transporter</fullName>
    </submittedName>
</protein>
<feature type="transmembrane region" description="Helical" evidence="8">
    <location>
        <begin position="255"/>
        <end position="277"/>
    </location>
</feature>
<sequence length="312" mass="34739">MENLILSFNVVLPLFFTMALGYFMKRIGMYDDKVLKVMNSVTFKTFLPLLLFYNVYKTDMDGSFNPKLMIFATLSIIILFIVLCFIIPFIENDNKKRGVLIQGIFRSNFVIFGLPVTASIFGDDKVGVAAILISVIVPLFNFLSVFALEIFRGGKIDLKKIIKGVITNPLIIASAIGLTFIYLGIKLPYVIEKTVSDISKVATPLSLILLGGSFEFSEVKNHLKQMIIGVFSKLILVPCIFIPISIYVGFRGIELLCLMIIFAAPTAVSSFTMAQQMDADSELAGQIVVFSSAFCVLTVFIWIFILKQLVLI</sequence>
<dbReference type="PANTHER" id="PTHR36838:SF4">
    <property type="entry name" value="AUXIN EFFLUX CARRIER FAMILY PROTEIN"/>
    <property type="match status" value="1"/>
</dbReference>
<feature type="transmembrane region" description="Helical" evidence="8">
    <location>
        <begin position="68"/>
        <end position="87"/>
    </location>
</feature>
<evidence type="ECO:0000256" key="8">
    <source>
        <dbReference type="SAM" id="Phobius"/>
    </source>
</evidence>
<gene>
    <name evidence="9" type="ORF">CHF27_003250</name>
</gene>
<dbReference type="RefSeq" id="WP_095405601.1">
    <property type="nucleotide sequence ID" value="NZ_NOJZ02000003.1"/>
</dbReference>
<dbReference type="GO" id="GO:0005886">
    <property type="term" value="C:plasma membrane"/>
    <property type="evidence" value="ECO:0007669"/>
    <property type="project" value="UniProtKB-SubCell"/>
</dbReference>
<evidence type="ECO:0000256" key="4">
    <source>
        <dbReference type="ARBA" id="ARBA00022475"/>
    </source>
</evidence>
<dbReference type="AlphaFoldDB" id="A0A371IV86"/>
<feature type="transmembrane region" description="Helical" evidence="8">
    <location>
        <begin position="37"/>
        <end position="56"/>
    </location>
</feature>
<evidence type="ECO:0000256" key="6">
    <source>
        <dbReference type="ARBA" id="ARBA00022989"/>
    </source>
</evidence>
<feature type="transmembrane region" description="Helical" evidence="8">
    <location>
        <begin position="226"/>
        <end position="248"/>
    </location>
</feature>
<dbReference type="InterPro" id="IPR038770">
    <property type="entry name" value="Na+/solute_symporter_sf"/>
</dbReference>
<dbReference type="Gene3D" id="1.20.1530.20">
    <property type="match status" value="1"/>
</dbReference>
<evidence type="ECO:0000313" key="10">
    <source>
        <dbReference type="Proteomes" id="UP000243494"/>
    </source>
</evidence>
<feature type="transmembrane region" description="Helical" evidence="8">
    <location>
        <begin position="169"/>
        <end position="191"/>
    </location>
</feature>
<evidence type="ECO:0000256" key="1">
    <source>
        <dbReference type="ARBA" id="ARBA00004651"/>
    </source>
</evidence>
<keyword evidence="7 8" id="KW-0472">Membrane</keyword>
<evidence type="ECO:0000256" key="5">
    <source>
        <dbReference type="ARBA" id="ARBA00022692"/>
    </source>
</evidence>
<keyword evidence="6 8" id="KW-1133">Transmembrane helix</keyword>
<comment type="caution">
    <text evidence="9">The sequence shown here is derived from an EMBL/GenBank/DDBJ whole genome shotgun (WGS) entry which is preliminary data.</text>
</comment>
<feature type="transmembrane region" description="Helical" evidence="8">
    <location>
        <begin position="99"/>
        <end position="121"/>
    </location>
</feature>
<keyword evidence="4" id="KW-1003">Cell membrane</keyword>
<organism evidence="9 10">
    <name type="scientific">Romboutsia maritimum</name>
    <dbReference type="NCBI Taxonomy" id="2020948"/>
    <lineage>
        <taxon>Bacteria</taxon>
        <taxon>Bacillati</taxon>
        <taxon>Bacillota</taxon>
        <taxon>Clostridia</taxon>
        <taxon>Peptostreptococcales</taxon>
        <taxon>Peptostreptococcaceae</taxon>
        <taxon>Romboutsia</taxon>
    </lineage>
</organism>
<comment type="similarity">
    <text evidence="2">Belongs to the auxin efflux carrier (TC 2.A.69) family.</text>
</comment>
<name>A0A371IV86_9FIRM</name>
<accession>A0A371IV86</accession>